<dbReference type="EMBL" id="JACASI010000031">
    <property type="protein sequence ID" value="MCQ3830054.1"/>
    <property type="molecule type" value="Genomic_DNA"/>
</dbReference>
<feature type="domain" description="Peptidase S9 prolyl oligopeptidase catalytic" evidence="3">
    <location>
        <begin position="443"/>
        <end position="642"/>
    </location>
</feature>
<evidence type="ECO:0000313" key="5">
    <source>
        <dbReference type="Proteomes" id="UP001205566"/>
    </source>
</evidence>
<evidence type="ECO:0000259" key="3">
    <source>
        <dbReference type="Pfam" id="PF00326"/>
    </source>
</evidence>
<dbReference type="Pfam" id="PF00326">
    <property type="entry name" value="Peptidase_S9"/>
    <property type="match status" value="1"/>
</dbReference>
<dbReference type="PANTHER" id="PTHR42776:SF27">
    <property type="entry name" value="DIPEPTIDYL PEPTIDASE FAMILY MEMBER 6"/>
    <property type="match status" value="1"/>
</dbReference>
<evidence type="ECO:0000256" key="1">
    <source>
        <dbReference type="ARBA" id="ARBA00022801"/>
    </source>
</evidence>
<proteinExistence type="predicted"/>
<dbReference type="InterPro" id="IPR001375">
    <property type="entry name" value="Peptidase_S9_cat"/>
</dbReference>
<dbReference type="SUPFAM" id="SSF53474">
    <property type="entry name" value="alpha/beta-Hydrolases"/>
    <property type="match status" value="1"/>
</dbReference>
<feature type="signal peptide" evidence="2">
    <location>
        <begin position="1"/>
        <end position="22"/>
    </location>
</feature>
<keyword evidence="1" id="KW-0378">Hydrolase</keyword>
<dbReference type="SUPFAM" id="SSF82171">
    <property type="entry name" value="DPP6 N-terminal domain-like"/>
    <property type="match status" value="1"/>
</dbReference>
<reference evidence="4" key="1">
    <citation type="thesis" date="2020" institute="Technische Universitat Dresden" country="Dresden, Germany">
        <title>The Agarolytic System of Microbulbifer elongatus PORT2, Isolated from Batu Karas, Pangandaran West Java Indonesia.</title>
        <authorList>
            <person name="Anggraeni S.R."/>
        </authorList>
    </citation>
    <scope>NUCLEOTIDE SEQUENCE</scope>
    <source>
        <strain evidence="4">PORT2</strain>
    </source>
</reference>
<accession>A0ABT1P4W1</accession>
<protein>
    <submittedName>
        <fullName evidence="4">S9 family peptidase</fullName>
    </submittedName>
</protein>
<organism evidence="4 5">
    <name type="scientific">Microbulbifer elongatus</name>
    <dbReference type="NCBI Taxonomy" id="86173"/>
    <lineage>
        <taxon>Bacteria</taxon>
        <taxon>Pseudomonadati</taxon>
        <taxon>Pseudomonadota</taxon>
        <taxon>Gammaproteobacteria</taxon>
        <taxon>Cellvibrionales</taxon>
        <taxon>Microbulbiferaceae</taxon>
        <taxon>Microbulbifer</taxon>
    </lineage>
</organism>
<dbReference type="PANTHER" id="PTHR42776">
    <property type="entry name" value="SERINE PEPTIDASE S9 FAMILY MEMBER"/>
    <property type="match status" value="1"/>
</dbReference>
<evidence type="ECO:0000256" key="2">
    <source>
        <dbReference type="SAM" id="SignalP"/>
    </source>
</evidence>
<dbReference type="Gene3D" id="3.40.50.1820">
    <property type="entry name" value="alpha/beta hydrolase"/>
    <property type="match status" value="1"/>
</dbReference>
<dbReference type="Proteomes" id="UP001205566">
    <property type="component" value="Unassembled WGS sequence"/>
</dbReference>
<name>A0ABT1P4W1_9GAMM</name>
<evidence type="ECO:0000313" key="4">
    <source>
        <dbReference type="EMBL" id="MCQ3830054.1"/>
    </source>
</evidence>
<dbReference type="InterPro" id="IPR029058">
    <property type="entry name" value="AB_hydrolase_fold"/>
</dbReference>
<gene>
    <name evidence="4" type="ORF">HXX02_11400</name>
</gene>
<feature type="chain" id="PRO_5046506375" evidence="2">
    <location>
        <begin position="23"/>
        <end position="650"/>
    </location>
</feature>
<sequence length="650" mass="74119">MEILKRLAVSLLFLCSLESVSAAVEPYPLDYWALRDVISNVEVSPDGKHVALLKIPTKDGDPIIEVYPSDDLDAEPYRVNSHPMEIQGFFWLSNDVIGMNLRQKVRDRIEGFNEGVYEYLLASVDIKRKKMKKYDQLGAELEHVLPNNDRRIIFSYIPGGDKSRLNKAFRPRTYYEMDLKSGAKKLILRGKLDMGQVEFDIDGNPWLARGFDVGKGEYVWYQRVTNSGKWQEFYRLSEDSFETFEVEGFDDRQPHIFYVRANQGDDKIGLWEYDVRKGDFGELIYRRSDVDVAAVRFHSNEWKNRDSVVGVVYAKDNIKVEYFDELEMATTRQLQGIIPESHYLRINSRSRDGASLTIYNVGPRDPGTYYLLHAGKLTKVGSRQPLLEPENLAEVRYIEYQARDGRTIPAYLTIPNGKPPFPAIVMPHGGPFVSEVVVYDEWAQMLANNGYIVLQPQYRGSKGFGLEHYTSAFVNGGQGGYKMQDDKDDGMLYLVDQGWAEKDRLAMFGWSYGGYAALVAAARDDQIYQCVIAGAAVSDNQMQVNYYRDRLRGASKIEQLGMWDDSVSPIEQAANVNVPVLLIHGSVDQRVPPEHAERYRKALDKNGQVYKYVELDGADHFSNTLFYEHQKTLYESMISYLASDCGEGGL</sequence>
<keyword evidence="5" id="KW-1185">Reference proteome</keyword>
<comment type="caution">
    <text evidence="4">The sequence shown here is derived from an EMBL/GenBank/DDBJ whole genome shotgun (WGS) entry which is preliminary data.</text>
</comment>
<dbReference type="RefSeq" id="WP_255875049.1">
    <property type="nucleotide sequence ID" value="NZ_JACASI010000031.1"/>
</dbReference>
<keyword evidence="2" id="KW-0732">Signal</keyword>